<feature type="compositionally biased region" description="Low complexity" evidence="1">
    <location>
        <begin position="750"/>
        <end position="759"/>
    </location>
</feature>
<feature type="region of interest" description="Disordered" evidence="1">
    <location>
        <begin position="1"/>
        <end position="64"/>
    </location>
</feature>
<dbReference type="Proteomes" id="UP000324022">
    <property type="component" value="Unassembled WGS sequence"/>
</dbReference>
<proteinExistence type="predicted"/>
<evidence type="ECO:0000256" key="1">
    <source>
        <dbReference type="SAM" id="MobiDB-lite"/>
    </source>
</evidence>
<keyword evidence="3" id="KW-1185">Reference proteome</keyword>
<accession>A0A5C3EQ56</accession>
<feature type="compositionally biased region" description="Polar residues" evidence="1">
    <location>
        <begin position="195"/>
        <end position="204"/>
    </location>
</feature>
<feature type="region of interest" description="Disordered" evidence="1">
    <location>
        <begin position="623"/>
        <end position="696"/>
    </location>
</feature>
<feature type="region of interest" description="Disordered" evidence="1">
    <location>
        <begin position="420"/>
        <end position="451"/>
    </location>
</feature>
<evidence type="ECO:0000313" key="2">
    <source>
        <dbReference type="EMBL" id="SPO32753.1"/>
    </source>
</evidence>
<dbReference type="PANTHER" id="PTHR37402:SF1">
    <property type="entry name" value="GRAM DOMAIN-CONTAINING PROTEIN 4"/>
    <property type="match status" value="1"/>
</dbReference>
<organism evidence="2 3">
    <name type="scientific">Ustilago trichophora</name>
    <dbReference type="NCBI Taxonomy" id="86804"/>
    <lineage>
        <taxon>Eukaryota</taxon>
        <taxon>Fungi</taxon>
        <taxon>Dikarya</taxon>
        <taxon>Basidiomycota</taxon>
        <taxon>Ustilaginomycotina</taxon>
        <taxon>Ustilaginomycetes</taxon>
        <taxon>Ustilaginales</taxon>
        <taxon>Ustilaginaceae</taxon>
        <taxon>Ustilago</taxon>
    </lineage>
</organism>
<evidence type="ECO:0000313" key="3">
    <source>
        <dbReference type="Proteomes" id="UP000324022"/>
    </source>
</evidence>
<feature type="compositionally biased region" description="Polar residues" evidence="1">
    <location>
        <begin position="217"/>
        <end position="227"/>
    </location>
</feature>
<feature type="compositionally biased region" description="Low complexity" evidence="1">
    <location>
        <begin position="479"/>
        <end position="500"/>
    </location>
</feature>
<dbReference type="GO" id="GO:0006915">
    <property type="term" value="P:apoptotic process"/>
    <property type="evidence" value="ECO:0007669"/>
    <property type="project" value="InterPro"/>
</dbReference>
<feature type="compositionally biased region" description="Polar residues" evidence="1">
    <location>
        <begin position="1"/>
        <end position="15"/>
    </location>
</feature>
<name>A0A5C3EQ56_9BASI</name>
<dbReference type="InterPro" id="IPR037847">
    <property type="entry name" value="GRAMDC4"/>
</dbReference>
<feature type="region of interest" description="Disordered" evidence="1">
    <location>
        <begin position="362"/>
        <end position="383"/>
    </location>
</feature>
<feature type="compositionally biased region" description="Low complexity" evidence="1">
    <location>
        <begin position="179"/>
        <end position="194"/>
    </location>
</feature>
<dbReference type="OrthoDB" id="2552910at2759"/>
<feature type="compositionally biased region" description="Acidic residues" evidence="1">
    <location>
        <begin position="801"/>
        <end position="810"/>
    </location>
</feature>
<feature type="compositionally biased region" description="Polar residues" evidence="1">
    <location>
        <begin position="717"/>
        <end position="737"/>
    </location>
</feature>
<dbReference type="EMBL" id="OOIN01000048">
    <property type="protein sequence ID" value="SPO32753.1"/>
    <property type="molecule type" value="Genomic_DNA"/>
</dbReference>
<gene>
    <name evidence="2" type="ORF">UTRI_05743_B</name>
</gene>
<feature type="region of interest" description="Disordered" evidence="1">
    <location>
        <begin position="708"/>
        <end position="761"/>
    </location>
</feature>
<feature type="compositionally biased region" description="Pro residues" evidence="1">
    <location>
        <begin position="146"/>
        <end position="157"/>
    </location>
</feature>
<feature type="compositionally biased region" description="Polar residues" evidence="1">
    <location>
        <begin position="24"/>
        <end position="52"/>
    </location>
</feature>
<feature type="compositionally biased region" description="Polar residues" evidence="1">
    <location>
        <begin position="653"/>
        <end position="667"/>
    </location>
</feature>
<dbReference type="PANTHER" id="PTHR37402">
    <property type="entry name" value="GRAM DOMAIN-CONTAINING PROTEIN 4"/>
    <property type="match status" value="1"/>
</dbReference>
<feature type="region of interest" description="Disordered" evidence="1">
    <location>
        <begin position="101"/>
        <end position="251"/>
    </location>
</feature>
<protein>
    <submittedName>
        <fullName evidence="2">Uncharacterized protein</fullName>
    </submittedName>
</protein>
<sequence length="1288" mass="137831">MSSFYDRSMSASRVSLDTADRSYSRSPSRSGMTSTDDLSSSRGYHANSSPASLGSGKGGAPMHAMMVPGVVVPTIDRPEPDSPFSQWEAYIVKQAQEWNDKRTKALASPPPPSNNSPRIVWADQIRKPAPQSQPFTYTKARDRVASPPPQGPPPPNPRGLLRKTSFDVFRNNSETAERSGSSPPSSTRPSISSPILTRSILTTVPPSPIAPVPLHAATNTSYDSPISRSVPDPLQVPHNVESQTSSIRSLSPLPLSLPGDDFSASLLINLDKRSSTASTSSGRAPGPSELIAAPLPALFNSENSAPPSIADTFSVHSRRSSWASSVDLDPAIICTPPLSHDGWQEQSQNNRPAFLAEYGLDQDTDESETEETECSVYPDDDETGAASLHTVAMYSNEAMQDQQGPPQPVFQRLEADLLSLSGHGDDMDSSPRFGPDGTPLPRLEISSLPREKEEIRKARARLISPVSFKKAFSIKKKGSNSGSSGSQSTDSSPSLPNSSSEEVGKVNNDVQAPAVSRMAPQLPGLVPQDMTSWAAAIPAQAPPTSPIELPASPMPTLQLSPSIDSHAPTVSSTDGSSAMPISPVFSNPAPSIASETSRDGLSSLNSFANGSITGQRRHRVATPGLTKVPSSPTDSGAAASLDPHLMRVKTRARSSGSVSSHTPSIALSNTSSTNGRRTSRRSGGRSGRSRITDSMPSFADMASSLAVPVSDQRRFSNRSLSSEGSIDNHSNASNGSSFAKVGGSSDDGMAAPLSPSASSMTTFKSVLRKRVPSEDGSLLSPKKEVSFDLPVSASFGAVAEGQDEEEEELLEHEQRQRGHLKFPPMKLQKESTAGEDIAAAATSEQTAQQSGTLSQDDQDILTFLSSFGRNIKTVESLELLDNIHAGSNEWPKREDWDSLPAYLVAYATTFLSAYSDDSATLVYSSERAPAPTSGKSFKVVSAPLLSSNPLYTSIVRSLFRIASWEQPLVSAGVSCVYAYSWAKGRLAAMIFVGLALLVATQGAQMGGASSSSSSDAQELSAAYSRIAPVLLGSASTHERMRNLMLWRSPKASLRFTGLLLALALGATRFDSSMMLQLPGLFVGLALFVWLPIVLHQPNWAPEWIRSVNPIDVLLYDVPTDAQHAILTLRRRAASGDQLVNHPNTPSRSAALKLLPATLSPTAFDHRVSTQELTHITDILESSHFATFENTPGHLIILASRLIFRTLSSPSSTEEEEQISLADDLIRSTSSSAKIMLDARLEKVVRLEKTLLGGLQIKLRNGQVFQLQGVAERDVAFNRLLALAPQKWH</sequence>
<feature type="region of interest" description="Disordered" evidence="1">
    <location>
        <begin position="799"/>
        <end position="821"/>
    </location>
</feature>
<feature type="region of interest" description="Disordered" evidence="1">
    <location>
        <begin position="474"/>
        <end position="504"/>
    </location>
</feature>
<reference evidence="2 3" key="1">
    <citation type="submission" date="2018-03" db="EMBL/GenBank/DDBJ databases">
        <authorList>
            <person name="Guldener U."/>
        </authorList>
    </citation>
    <scope>NUCLEOTIDE SEQUENCE [LARGE SCALE GENOMIC DNA]</scope>
    <source>
        <strain evidence="2 3">NBRC100155</strain>
    </source>
</reference>